<gene>
    <name evidence="8" type="ORF">GCM10007968_06460</name>
</gene>
<evidence type="ECO:0000256" key="3">
    <source>
        <dbReference type="ARBA" id="ARBA00022475"/>
    </source>
</evidence>
<feature type="transmembrane region" description="Helical" evidence="7">
    <location>
        <begin position="116"/>
        <end position="139"/>
    </location>
</feature>
<organism evidence="8 9">
    <name type="scientific">Sporolactobacillus putidus</name>
    <dbReference type="NCBI Taxonomy" id="492735"/>
    <lineage>
        <taxon>Bacteria</taxon>
        <taxon>Bacillati</taxon>
        <taxon>Bacillota</taxon>
        <taxon>Bacilli</taxon>
        <taxon>Bacillales</taxon>
        <taxon>Sporolactobacillaceae</taxon>
        <taxon>Sporolactobacillus</taxon>
    </lineage>
</organism>
<reference evidence="8" key="2">
    <citation type="submission" date="2020-09" db="EMBL/GenBank/DDBJ databases">
        <authorList>
            <person name="Sun Q."/>
            <person name="Ohkuma M."/>
        </authorList>
    </citation>
    <scope>NUCLEOTIDE SEQUENCE</scope>
    <source>
        <strain evidence="8">JCM 15325</strain>
    </source>
</reference>
<dbReference type="Pfam" id="PF02322">
    <property type="entry name" value="Cyt_bd_oxida_II"/>
    <property type="match status" value="1"/>
</dbReference>
<reference evidence="8" key="1">
    <citation type="journal article" date="2014" name="Int. J. Syst. Evol. Microbiol.">
        <title>Complete genome sequence of Corynebacterium casei LMG S-19264T (=DSM 44701T), isolated from a smear-ripened cheese.</title>
        <authorList>
            <consortium name="US DOE Joint Genome Institute (JGI-PGF)"/>
            <person name="Walter F."/>
            <person name="Albersmeier A."/>
            <person name="Kalinowski J."/>
            <person name="Ruckert C."/>
        </authorList>
    </citation>
    <scope>NUCLEOTIDE SEQUENCE</scope>
    <source>
        <strain evidence="8">JCM 15325</strain>
    </source>
</reference>
<name>A0A917W034_9BACL</name>
<comment type="caution">
    <text evidence="8">The sequence shown here is derived from an EMBL/GenBank/DDBJ whole genome shotgun (WGS) entry which is preliminary data.</text>
</comment>
<feature type="transmembrane region" description="Helical" evidence="7">
    <location>
        <begin position="6"/>
        <end position="33"/>
    </location>
</feature>
<evidence type="ECO:0000256" key="7">
    <source>
        <dbReference type="SAM" id="Phobius"/>
    </source>
</evidence>
<comment type="similarity">
    <text evidence="2">Belongs to the cytochrome ubiquinol oxidase subunit 2 family.</text>
</comment>
<dbReference type="InterPro" id="IPR003317">
    <property type="entry name" value="Cyt-d_oxidase_su2"/>
</dbReference>
<accession>A0A917W034</accession>
<evidence type="ECO:0000313" key="8">
    <source>
        <dbReference type="EMBL" id="GGL45097.1"/>
    </source>
</evidence>
<feature type="transmembrane region" description="Helical" evidence="7">
    <location>
        <begin position="232"/>
        <end position="254"/>
    </location>
</feature>
<keyword evidence="9" id="KW-1185">Reference proteome</keyword>
<feature type="transmembrane region" description="Helical" evidence="7">
    <location>
        <begin position="301"/>
        <end position="322"/>
    </location>
</feature>
<evidence type="ECO:0000256" key="4">
    <source>
        <dbReference type="ARBA" id="ARBA00022692"/>
    </source>
</evidence>
<keyword evidence="5 7" id="KW-1133">Transmembrane helix</keyword>
<feature type="transmembrane region" description="Helical" evidence="7">
    <location>
        <begin position="202"/>
        <end position="220"/>
    </location>
</feature>
<dbReference type="Proteomes" id="UP000654670">
    <property type="component" value="Unassembled WGS sequence"/>
</dbReference>
<feature type="transmembrane region" description="Helical" evidence="7">
    <location>
        <begin position="161"/>
        <end position="182"/>
    </location>
</feature>
<feature type="transmembrane region" description="Helical" evidence="7">
    <location>
        <begin position="54"/>
        <end position="72"/>
    </location>
</feature>
<dbReference type="GO" id="GO:0005886">
    <property type="term" value="C:plasma membrane"/>
    <property type="evidence" value="ECO:0007669"/>
    <property type="project" value="UniProtKB-SubCell"/>
</dbReference>
<evidence type="ECO:0000256" key="2">
    <source>
        <dbReference type="ARBA" id="ARBA00007543"/>
    </source>
</evidence>
<protein>
    <submittedName>
        <fullName evidence="8">Cytochrome D ubiquinol oxidase subunit II</fullName>
    </submittedName>
</protein>
<proteinExistence type="inferred from homology"/>
<evidence type="ECO:0000256" key="5">
    <source>
        <dbReference type="ARBA" id="ARBA00022989"/>
    </source>
</evidence>
<dbReference type="AlphaFoldDB" id="A0A917W034"/>
<sequence length="339" mass="37750">MAEPLVFVALWILIYSYLILASVDFGASFYLFYGQVFQKKERMYALLDDYLSPVSEVANICFVLLFAAVLSFSPDVSLVYQTPFLFTGIVAALLTLLKGTFYAMAELLSKKSGIRAFCVAGNGLTGVLIPPVLSIAMVVSEGGFSGTGNVAFFMAQLGTNLYFWSVIVISIVSIFYISAMYFAHFARSCNNETLSDGMRNIALFWSMPTVAASGFVFLGLERQNPDHFMNALNFSWMFLLSLIFCLLAVTLLFLKRHYRLSFLFVMLQYLFALMGYSLSHLPYVIYPEIQLAPDLIGLSGSAWFISLTMALAVAVVASFLILKRSIVRRNAAFKRSNSK</sequence>
<keyword evidence="3" id="KW-1003">Cell membrane</keyword>
<dbReference type="RefSeq" id="WP_188801640.1">
    <property type="nucleotide sequence ID" value="NZ_BMOK01000002.1"/>
</dbReference>
<feature type="transmembrane region" description="Helical" evidence="7">
    <location>
        <begin position="84"/>
        <end position="104"/>
    </location>
</feature>
<dbReference type="EMBL" id="BMOK01000002">
    <property type="protein sequence ID" value="GGL45097.1"/>
    <property type="molecule type" value="Genomic_DNA"/>
</dbReference>
<comment type="subcellular location">
    <subcellularLocation>
        <location evidence="1">Cell membrane</location>
        <topology evidence="1">Multi-pass membrane protein</topology>
    </subcellularLocation>
</comment>
<evidence type="ECO:0000256" key="6">
    <source>
        <dbReference type="ARBA" id="ARBA00023136"/>
    </source>
</evidence>
<evidence type="ECO:0000256" key="1">
    <source>
        <dbReference type="ARBA" id="ARBA00004651"/>
    </source>
</evidence>
<feature type="transmembrane region" description="Helical" evidence="7">
    <location>
        <begin position="261"/>
        <end position="281"/>
    </location>
</feature>
<evidence type="ECO:0000313" key="9">
    <source>
        <dbReference type="Proteomes" id="UP000654670"/>
    </source>
</evidence>
<keyword evidence="6 7" id="KW-0472">Membrane</keyword>
<keyword evidence="4 7" id="KW-0812">Transmembrane</keyword>